<evidence type="ECO:0000256" key="1">
    <source>
        <dbReference type="ARBA" id="ARBA00006756"/>
    </source>
</evidence>
<protein>
    <recommendedName>
        <fullName evidence="3">Exocyst subunit Exo70 family protein</fullName>
    </recommendedName>
</protein>
<evidence type="ECO:0000313" key="7">
    <source>
        <dbReference type="Proteomes" id="UP001291623"/>
    </source>
</evidence>
<evidence type="ECO:0000256" key="2">
    <source>
        <dbReference type="ARBA" id="ARBA00022448"/>
    </source>
</evidence>
<dbReference type="AlphaFoldDB" id="A0AAE1VHR2"/>
<gene>
    <name evidence="6" type="ORF">RND71_019772</name>
</gene>
<dbReference type="GO" id="GO:0005546">
    <property type="term" value="F:phosphatidylinositol-4,5-bisphosphate binding"/>
    <property type="evidence" value="ECO:0007669"/>
    <property type="project" value="InterPro"/>
</dbReference>
<organism evidence="6 7">
    <name type="scientific">Anisodus tanguticus</name>
    <dbReference type="NCBI Taxonomy" id="243964"/>
    <lineage>
        <taxon>Eukaryota</taxon>
        <taxon>Viridiplantae</taxon>
        <taxon>Streptophyta</taxon>
        <taxon>Embryophyta</taxon>
        <taxon>Tracheophyta</taxon>
        <taxon>Spermatophyta</taxon>
        <taxon>Magnoliopsida</taxon>
        <taxon>eudicotyledons</taxon>
        <taxon>Gunneridae</taxon>
        <taxon>Pentapetalae</taxon>
        <taxon>asterids</taxon>
        <taxon>lamiids</taxon>
        <taxon>Solanales</taxon>
        <taxon>Solanaceae</taxon>
        <taxon>Solanoideae</taxon>
        <taxon>Hyoscyameae</taxon>
        <taxon>Anisodus</taxon>
    </lineage>
</organism>
<sequence length="700" mass="80334">MDNEIEKSIPATSSNDINPDSSVPRHLDQIKNSNSPDDHDQYSSTTEITKEELEPDDADKAETNIQLKDELNKTKIEEPASSLLPPDLHNVSEEIDQYIAKLSNEFNPQDHVPICVQQFADLLAAKIEYYDDSDAPIKWTEQDATSFLEAVFRISKLYTSLCKFSSETEYAYYINRIGGVLQCALSYIEEEFKSLLDNYKLINPDSDHIINAKPEQSPVQSTTNQNAEQSPLIPESTTPNTEEYKFPGYNEEIIKSLNELSKAVMAGGYESECCQAYLIARRRILEESLYKLGFEKYSIDDVQKMHWDSLESEIVAWIRAFRQCTNVLFSREHELSHAIFGDHYKSISETIFIILSRGMMVQLLNFSEAVSMTKRAAEKLFKFLDIYETLRDRLLPLVDSVNFPDGYANELKAKASLILSSLGESIVCIFSELENSIKADANKSTPVPGGAVHPLTRYIMNYLKYACEYRATLEQVFKEHKKIDRANSHNADNQTNCSNNNNELSPFTKQIMKVMDLLDSHLESKSRLYKDPALSLIFMMNNRRYVLQKIKGSPAINGVMGDQWYRKRSTDMRQYHKTYQRETWGKLLNCLNQEGLNVNGKVNKPNLKERFKSFNTVFNEIYKTQSNWVISDEQLQSELRISISNMVVPAYRSFLGRYSQTFTPGRQTEKYVKYQPEDIETSINELFDGNAPSMGRNTKL</sequence>
<feature type="compositionally biased region" description="Basic and acidic residues" evidence="4">
    <location>
        <begin position="48"/>
        <end position="62"/>
    </location>
</feature>
<evidence type="ECO:0000256" key="3">
    <source>
        <dbReference type="RuleBase" id="RU365026"/>
    </source>
</evidence>
<dbReference type="Proteomes" id="UP001291623">
    <property type="component" value="Unassembled WGS sequence"/>
</dbReference>
<feature type="region of interest" description="Disordered" evidence="4">
    <location>
        <begin position="215"/>
        <end position="241"/>
    </location>
</feature>
<dbReference type="GO" id="GO:0000145">
    <property type="term" value="C:exocyst"/>
    <property type="evidence" value="ECO:0007669"/>
    <property type="project" value="InterPro"/>
</dbReference>
<feature type="domain" description="Exocyst complex subunit Exo70 C-terminal" evidence="5">
    <location>
        <begin position="316"/>
        <end position="685"/>
    </location>
</feature>
<keyword evidence="3" id="KW-0653">Protein transport</keyword>
<keyword evidence="7" id="KW-1185">Reference proteome</keyword>
<feature type="region of interest" description="Disordered" evidence="4">
    <location>
        <begin position="1"/>
        <end position="62"/>
    </location>
</feature>
<proteinExistence type="inferred from homology"/>
<feature type="compositionally biased region" description="Polar residues" evidence="4">
    <location>
        <begin position="10"/>
        <end position="21"/>
    </location>
</feature>
<dbReference type="GO" id="GO:0015031">
    <property type="term" value="P:protein transport"/>
    <property type="evidence" value="ECO:0007669"/>
    <property type="project" value="UniProtKB-KW"/>
</dbReference>
<dbReference type="InterPro" id="IPR016159">
    <property type="entry name" value="Cullin_repeat-like_dom_sf"/>
</dbReference>
<comment type="function">
    <text evidence="3">Component of the exocyst complex.</text>
</comment>
<dbReference type="PANTHER" id="PTHR12542:SF127">
    <property type="entry name" value="EXOCYST COMPLEX COMPONENT EXO70C1"/>
    <property type="match status" value="1"/>
</dbReference>
<name>A0AAE1VHR2_9SOLA</name>
<dbReference type="PANTHER" id="PTHR12542">
    <property type="entry name" value="EXOCYST COMPLEX PROTEIN EXO70"/>
    <property type="match status" value="1"/>
</dbReference>
<dbReference type="Pfam" id="PF20669">
    <property type="entry name" value="Exo70_N"/>
    <property type="match status" value="1"/>
</dbReference>
<dbReference type="InterPro" id="IPR004140">
    <property type="entry name" value="Exo70"/>
</dbReference>
<comment type="similarity">
    <text evidence="1 3">Belongs to the EXO70 family.</text>
</comment>
<dbReference type="Pfam" id="PF03081">
    <property type="entry name" value="Exo70_C"/>
    <property type="match status" value="1"/>
</dbReference>
<accession>A0AAE1VHR2</accession>
<dbReference type="InterPro" id="IPR046364">
    <property type="entry name" value="Exo70_C"/>
</dbReference>
<comment type="caution">
    <text evidence="6">The sequence shown here is derived from an EMBL/GenBank/DDBJ whole genome shotgun (WGS) entry which is preliminary data.</text>
</comment>
<feature type="compositionally biased region" description="Polar residues" evidence="4">
    <location>
        <begin position="217"/>
        <end position="241"/>
    </location>
</feature>
<dbReference type="SUPFAM" id="SSF74788">
    <property type="entry name" value="Cullin repeat-like"/>
    <property type="match status" value="1"/>
</dbReference>
<keyword evidence="3" id="KW-0268">Exocytosis</keyword>
<evidence type="ECO:0000259" key="5">
    <source>
        <dbReference type="Pfam" id="PF03081"/>
    </source>
</evidence>
<evidence type="ECO:0000256" key="4">
    <source>
        <dbReference type="SAM" id="MobiDB-lite"/>
    </source>
</evidence>
<dbReference type="GO" id="GO:0006887">
    <property type="term" value="P:exocytosis"/>
    <property type="evidence" value="ECO:0007669"/>
    <property type="project" value="UniProtKB-KW"/>
</dbReference>
<evidence type="ECO:0000313" key="6">
    <source>
        <dbReference type="EMBL" id="KAK4360820.1"/>
    </source>
</evidence>
<reference evidence="6" key="1">
    <citation type="submission" date="2023-12" db="EMBL/GenBank/DDBJ databases">
        <title>Genome assembly of Anisodus tanguticus.</title>
        <authorList>
            <person name="Wang Y.-J."/>
        </authorList>
    </citation>
    <scope>NUCLEOTIDE SEQUENCE</scope>
    <source>
        <strain evidence="6">KB-2021</strain>
        <tissue evidence="6">Leaf</tissue>
    </source>
</reference>
<dbReference type="EMBL" id="JAVYJV010000010">
    <property type="protein sequence ID" value="KAK4360820.1"/>
    <property type="molecule type" value="Genomic_DNA"/>
</dbReference>
<keyword evidence="2 3" id="KW-0813">Transport</keyword>
<dbReference type="Gene3D" id="1.20.1280.170">
    <property type="entry name" value="Exocyst complex component Exo70"/>
    <property type="match status" value="1"/>
</dbReference>